<evidence type="ECO:0000313" key="3">
    <source>
        <dbReference type="Proteomes" id="UP000325577"/>
    </source>
</evidence>
<protein>
    <submittedName>
        <fullName evidence="2">Uncharacterized protein</fullName>
    </submittedName>
</protein>
<dbReference type="CDD" id="cd00303">
    <property type="entry name" value="retropepsin_like"/>
    <property type="match status" value="1"/>
</dbReference>
<dbReference type="AlphaFoldDB" id="A0A5J5AID4"/>
<feature type="region of interest" description="Disordered" evidence="1">
    <location>
        <begin position="155"/>
        <end position="178"/>
    </location>
</feature>
<organism evidence="2 3">
    <name type="scientific">Nyssa sinensis</name>
    <dbReference type="NCBI Taxonomy" id="561372"/>
    <lineage>
        <taxon>Eukaryota</taxon>
        <taxon>Viridiplantae</taxon>
        <taxon>Streptophyta</taxon>
        <taxon>Embryophyta</taxon>
        <taxon>Tracheophyta</taxon>
        <taxon>Spermatophyta</taxon>
        <taxon>Magnoliopsida</taxon>
        <taxon>eudicotyledons</taxon>
        <taxon>Gunneridae</taxon>
        <taxon>Pentapetalae</taxon>
        <taxon>asterids</taxon>
        <taxon>Cornales</taxon>
        <taxon>Nyssaceae</taxon>
        <taxon>Nyssa</taxon>
    </lineage>
</organism>
<accession>A0A5J5AID4</accession>
<dbReference type="InterPro" id="IPR021109">
    <property type="entry name" value="Peptidase_aspartic_dom_sf"/>
</dbReference>
<dbReference type="EMBL" id="CM018044">
    <property type="protein sequence ID" value="KAA8529642.1"/>
    <property type="molecule type" value="Genomic_DNA"/>
</dbReference>
<sequence length="390" mass="44793">MQHRISEHHAKHQHRRYRHTTGHELVDAPPYANIYVTSNGSEAMKPKVPRKVPDCEYAKNGNRLVYEEDIDAEAEEFIALEHKKFELSKLMSMKGVTMFKPTTLSAAFGLVRLQEEEVGMRSQGYQPKYQNPQPFNQYQHPKLLTTPPILRLLVPPPRPEVKNQNTTVRPPPTMARKPNFPIKRITITQMQQRREKKLCYYCDEKNITQGIKCSKPRIFLIKGMRIKEEESEEVEKEEGVLTLIQSEEFEKEEVEELLGISLHAIAGSIFPKTMRLFAKINHQKVLILIDTRSTHSFIDPYVARKSNLLREESHLTVQVANGATLPCLGQCKVVSLKPQEHEFMANLYLLALGGCDVVLEVDWLSGLGSILWNFSDLTMKFQFGDQSVQL</sequence>
<evidence type="ECO:0000313" key="2">
    <source>
        <dbReference type="EMBL" id="KAA8529642.1"/>
    </source>
</evidence>
<dbReference type="SUPFAM" id="SSF50630">
    <property type="entry name" value="Acid proteases"/>
    <property type="match status" value="1"/>
</dbReference>
<evidence type="ECO:0000256" key="1">
    <source>
        <dbReference type="SAM" id="MobiDB-lite"/>
    </source>
</evidence>
<proteinExistence type="predicted"/>
<dbReference type="Gene3D" id="2.40.70.10">
    <property type="entry name" value="Acid Proteases"/>
    <property type="match status" value="1"/>
</dbReference>
<dbReference type="Pfam" id="PF08284">
    <property type="entry name" value="RVP_2"/>
    <property type="match status" value="1"/>
</dbReference>
<dbReference type="Proteomes" id="UP000325577">
    <property type="component" value="Linkage Group LG20"/>
</dbReference>
<reference evidence="2 3" key="1">
    <citation type="submission" date="2019-09" db="EMBL/GenBank/DDBJ databases">
        <title>A chromosome-level genome assembly of the Chinese tupelo Nyssa sinensis.</title>
        <authorList>
            <person name="Yang X."/>
            <person name="Kang M."/>
            <person name="Yang Y."/>
            <person name="Xiong H."/>
            <person name="Wang M."/>
            <person name="Zhang Z."/>
            <person name="Wang Z."/>
            <person name="Wu H."/>
            <person name="Ma T."/>
            <person name="Liu J."/>
            <person name="Xi Z."/>
        </authorList>
    </citation>
    <scope>NUCLEOTIDE SEQUENCE [LARGE SCALE GENOMIC DNA]</scope>
    <source>
        <strain evidence="2">J267</strain>
        <tissue evidence="2">Leaf</tissue>
    </source>
</reference>
<dbReference type="OrthoDB" id="1482182at2759"/>
<gene>
    <name evidence="2" type="ORF">F0562_034258</name>
</gene>
<keyword evidence="3" id="KW-1185">Reference proteome</keyword>
<name>A0A5J5AID4_9ASTE</name>